<feature type="compositionally biased region" description="Polar residues" evidence="5">
    <location>
        <begin position="1"/>
        <end position="11"/>
    </location>
</feature>
<feature type="domain" description="F5/8 type C" evidence="7">
    <location>
        <begin position="554"/>
        <end position="667"/>
    </location>
</feature>
<evidence type="ECO:0000313" key="9">
    <source>
        <dbReference type="Proteomes" id="UP000237061"/>
    </source>
</evidence>
<reference evidence="8 9" key="1">
    <citation type="submission" date="2018-01" db="EMBL/GenBank/DDBJ databases">
        <title>Arthrobacter sp. nov., from glaciers in China.</title>
        <authorList>
            <person name="Liu Q."/>
            <person name="Xin Y.-H."/>
        </authorList>
    </citation>
    <scope>NUCLEOTIDE SEQUENCE [LARGE SCALE GENOMIC DNA]</scope>
    <source>
        <strain evidence="8 9">HLT2-12-2</strain>
    </source>
</reference>
<dbReference type="Gene3D" id="3.30.379.10">
    <property type="entry name" value="Chitobiase/beta-hexosaminidase domain 2-like"/>
    <property type="match status" value="1"/>
</dbReference>
<feature type="active site" description="Proton donor" evidence="4">
    <location>
        <position position="368"/>
    </location>
</feature>
<keyword evidence="6" id="KW-1133">Transmembrane helix</keyword>
<dbReference type="Gene3D" id="2.60.120.260">
    <property type="entry name" value="Galactose-binding domain-like"/>
    <property type="match status" value="2"/>
</dbReference>
<dbReference type="SUPFAM" id="SSF49785">
    <property type="entry name" value="Galactose-binding domain-like"/>
    <property type="match status" value="2"/>
</dbReference>
<evidence type="ECO:0000256" key="1">
    <source>
        <dbReference type="ARBA" id="ARBA00006285"/>
    </source>
</evidence>
<feature type="compositionally biased region" description="Low complexity" evidence="5">
    <location>
        <begin position="924"/>
        <end position="962"/>
    </location>
</feature>
<evidence type="ECO:0000256" key="5">
    <source>
        <dbReference type="SAM" id="MobiDB-lite"/>
    </source>
</evidence>
<dbReference type="Pfam" id="PF00754">
    <property type="entry name" value="F5_F8_type_C"/>
    <property type="match status" value="2"/>
</dbReference>
<protein>
    <recommendedName>
        <fullName evidence="7">F5/8 type C domain-containing protein</fullName>
    </recommendedName>
</protein>
<evidence type="ECO:0000259" key="7">
    <source>
        <dbReference type="PROSITE" id="PS50022"/>
    </source>
</evidence>
<dbReference type="InterPro" id="IPR052764">
    <property type="entry name" value="GH20_Enzymes"/>
</dbReference>
<keyword evidence="9" id="KW-1185">Reference proteome</keyword>
<feature type="region of interest" description="Disordered" evidence="5">
    <location>
        <begin position="913"/>
        <end position="962"/>
    </location>
</feature>
<dbReference type="PANTHER" id="PTHR43678">
    <property type="entry name" value="PUTATIVE (AFU_ORTHOLOGUE AFUA_2G00640)-RELATED"/>
    <property type="match status" value="1"/>
</dbReference>
<feature type="compositionally biased region" description="Polar residues" evidence="5">
    <location>
        <begin position="572"/>
        <end position="587"/>
    </location>
</feature>
<dbReference type="PRINTS" id="PR00738">
    <property type="entry name" value="GLHYDRLASE20"/>
</dbReference>
<gene>
    <name evidence="8" type="ORF">CVS27_08145</name>
</gene>
<dbReference type="InterPro" id="IPR000421">
    <property type="entry name" value="FA58C"/>
</dbReference>
<dbReference type="PROSITE" id="PS50022">
    <property type="entry name" value="FA58C_3"/>
    <property type="match status" value="2"/>
</dbReference>
<dbReference type="InterPro" id="IPR029018">
    <property type="entry name" value="Hex-like_dom2"/>
</dbReference>
<accession>A0A2S3ZXB9</accession>
<dbReference type="NCBIfam" id="TIGR01167">
    <property type="entry name" value="LPXTG_anchor"/>
    <property type="match status" value="1"/>
</dbReference>
<feature type="region of interest" description="Disordered" evidence="5">
    <location>
        <begin position="560"/>
        <end position="587"/>
    </location>
</feature>
<dbReference type="InterPro" id="IPR015882">
    <property type="entry name" value="HEX_bac_N"/>
</dbReference>
<evidence type="ECO:0000256" key="6">
    <source>
        <dbReference type="SAM" id="Phobius"/>
    </source>
</evidence>
<dbReference type="GO" id="GO:0005975">
    <property type="term" value="P:carbohydrate metabolic process"/>
    <property type="evidence" value="ECO:0007669"/>
    <property type="project" value="InterPro"/>
</dbReference>
<proteinExistence type="inferred from homology"/>
<keyword evidence="6" id="KW-0812">Transmembrane</keyword>
<feature type="transmembrane region" description="Helical" evidence="6">
    <location>
        <begin position="979"/>
        <end position="998"/>
    </location>
</feature>
<keyword evidence="6" id="KW-0472">Membrane</keyword>
<dbReference type="InterPro" id="IPR017853">
    <property type="entry name" value="GH"/>
</dbReference>
<dbReference type="SUPFAM" id="SSF51445">
    <property type="entry name" value="(Trans)glycosidases"/>
    <property type="match status" value="1"/>
</dbReference>
<dbReference type="AlphaFoldDB" id="A0A2S3ZXB9"/>
<dbReference type="InterPro" id="IPR015883">
    <property type="entry name" value="Glyco_hydro_20_cat"/>
</dbReference>
<comment type="similarity">
    <text evidence="1">Belongs to the glycosyl hydrolase 20 family.</text>
</comment>
<feature type="region of interest" description="Disordered" evidence="5">
    <location>
        <begin position="1"/>
        <end position="34"/>
    </location>
</feature>
<name>A0A2S3ZXB9_ARTGL</name>
<dbReference type="SUPFAM" id="SSF55545">
    <property type="entry name" value="beta-N-acetylhexosaminidase-like domain"/>
    <property type="match status" value="1"/>
</dbReference>
<organism evidence="8 9">
    <name type="scientific">Arthrobacter glacialis</name>
    <dbReference type="NCBI Taxonomy" id="1664"/>
    <lineage>
        <taxon>Bacteria</taxon>
        <taxon>Bacillati</taxon>
        <taxon>Actinomycetota</taxon>
        <taxon>Actinomycetes</taxon>
        <taxon>Micrococcales</taxon>
        <taxon>Micrococcaceae</taxon>
        <taxon>Arthrobacter</taxon>
    </lineage>
</organism>
<feature type="domain" description="F5/8 type C" evidence="7">
    <location>
        <begin position="680"/>
        <end position="825"/>
    </location>
</feature>
<evidence type="ECO:0000256" key="2">
    <source>
        <dbReference type="ARBA" id="ARBA00022801"/>
    </source>
</evidence>
<dbReference type="EMBL" id="PPXC01000005">
    <property type="protein sequence ID" value="POH73878.1"/>
    <property type="molecule type" value="Genomic_DNA"/>
</dbReference>
<dbReference type="InterPro" id="IPR025705">
    <property type="entry name" value="Beta_hexosaminidase_sua/sub"/>
</dbReference>
<dbReference type="InterPro" id="IPR008979">
    <property type="entry name" value="Galactose-bd-like_sf"/>
</dbReference>
<sequence length="1009" mass="106270">MRSITPSNQAPLSRAPHRQKSTARHVRAKHTRGSTCMKSTWRTIAMVAAIGMPLAGISAMSPATAAPEEPAINPAPVVVPSLHEWTGGKGTVEITSSSRIVVPSTLNQVAEEFSDDLAEMTGLDLAVVTGASKPGDISLVLDVADKYAAGGERYDAEGYKLDVTAAGVKVTAPTETGAYYGTRSILQVMTQSDGRNKLPVGSSVDWPDYEARGFILDVGRRFFTADFVNDYIKMMSYYKLNRFQIHLNDNEIFAGADKDWRNLQQGFRLKSENPLYAGLASADGSYDRADWDGFEATAGSRGVQIIPEIDVPAHAAAIIKWRPDIGLNNGKSDHLDLSKPETTAAVKGIFDEFMPWFQGAEVNFGADEYPGNKLQYRDFYNAMAAHIRAKGKQPGAWGSFTEMSKGTGFSGVEGFDKDVIINSWNNGWYGLDAAASDGMKFINTNDGTLYVVPFADYYHGSGLNNQWLYTNWLPNTAGNETVEPEQVMGAMFAVWNDLVNEDYSQQDVHGLIERSFPVVAQKTWTAKTPALPYASFNSALDKIGMGPSLGTVKDTTPAAGASNLASGKPVAASSTKAGYPASNVTDGEQNTRWESADDANTSLTIDLGSVQKVGGVNAEWAANAPAGYAVETSKDGLFWDRVTTHEVAGAGNDRVLFPTTEARFVRLAGLTPAGDKAARAASGTVGAWSVGVEGITNVAIGAKATASGNEAPTLPADQAFDGNLATRWSANYNGVRWIAGDLGKVQPINEVTIAWEGASAKDYTVSTSLDGVTWTVAATKTAMPASKRTDVVPFDTVNARHVKVEIQSSTLGIYLSAYEIEVRNTQVTALGVAGSLAGTPNAEGTFDAEPTVTLAATGAGAQGASLEYRIGQGPWTFYSAPFKVAGYQLTTVEYRANSGAETFAGYVALDLDTPGASPSPTPGPTETTAPATTGATTPATTAPATSGPGTAATSTAAPTMPATAPAAADGELASTGASITAVVFAGMLLMGAGALTLARRRSSRGRYQG</sequence>
<dbReference type="PANTHER" id="PTHR43678:SF1">
    <property type="entry name" value="BETA-N-ACETYLHEXOSAMINIDASE"/>
    <property type="match status" value="1"/>
</dbReference>
<evidence type="ECO:0000256" key="4">
    <source>
        <dbReference type="PIRSR" id="PIRSR625705-1"/>
    </source>
</evidence>
<dbReference type="CDD" id="cd06564">
    <property type="entry name" value="GH20_DspB_LnbB-like"/>
    <property type="match status" value="1"/>
</dbReference>
<evidence type="ECO:0000313" key="8">
    <source>
        <dbReference type="EMBL" id="POH73878.1"/>
    </source>
</evidence>
<dbReference type="Proteomes" id="UP000237061">
    <property type="component" value="Unassembled WGS sequence"/>
</dbReference>
<evidence type="ECO:0000256" key="3">
    <source>
        <dbReference type="ARBA" id="ARBA00023295"/>
    </source>
</evidence>
<dbReference type="Pfam" id="PF00728">
    <property type="entry name" value="Glyco_hydro_20"/>
    <property type="match status" value="1"/>
</dbReference>
<dbReference type="Gene3D" id="3.20.20.80">
    <property type="entry name" value="Glycosidases"/>
    <property type="match status" value="1"/>
</dbReference>
<keyword evidence="2" id="KW-0378">Hydrolase</keyword>
<dbReference type="Pfam" id="PF02838">
    <property type="entry name" value="Glyco_hydro_20b"/>
    <property type="match status" value="1"/>
</dbReference>
<dbReference type="GO" id="GO:0004563">
    <property type="term" value="F:beta-N-acetylhexosaminidase activity"/>
    <property type="evidence" value="ECO:0007669"/>
    <property type="project" value="InterPro"/>
</dbReference>
<comment type="caution">
    <text evidence="8">The sequence shown here is derived from an EMBL/GenBank/DDBJ whole genome shotgun (WGS) entry which is preliminary data.</text>
</comment>
<keyword evidence="3" id="KW-0326">Glycosidase</keyword>
<feature type="compositionally biased region" description="Basic residues" evidence="5">
    <location>
        <begin position="15"/>
        <end position="32"/>
    </location>
</feature>